<dbReference type="OrthoDB" id="10529697at2759"/>
<protein>
    <submittedName>
        <fullName evidence="1">Uncharacterized protein</fullName>
    </submittedName>
</protein>
<keyword evidence="2" id="KW-1185">Reference proteome</keyword>
<gene>
    <name evidence="1" type="ORF">DUI87_23895</name>
</gene>
<sequence length="115" mass="12314">MIPDVPRVLAETDVLVSIPDDTSSETANIVNSIGLAACFSQGLEMQDSPASRLPGAIALHLQESLAVMEDLIMSDLNQKVQLSLALGQIFTVMKIGIFCPRFGVQINMIAEKASL</sequence>
<evidence type="ECO:0000313" key="2">
    <source>
        <dbReference type="Proteomes" id="UP000269221"/>
    </source>
</evidence>
<dbReference type="EMBL" id="QRBI01000148">
    <property type="protein sequence ID" value="RMB99642.1"/>
    <property type="molecule type" value="Genomic_DNA"/>
</dbReference>
<evidence type="ECO:0000313" key="1">
    <source>
        <dbReference type="EMBL" id="RMB99642.1"/>
    </source>
</evidence>
<proteinExistence type="predicted"/>
<name>A0A3M0JFA9_HIRRU</name>
<reference evidence="1 2" key="1">
    <citation type="submission" date="2018-07" db="EMBL/GenBank/DDBJ databases">
        <title>A high quality draft genome assembly of the barn swallow (H. rustica rustica).</title>
        <authorList>
            <person name="Formenti G."/>
            <person name="Chiara M."/>
            <person name="Poveda L."/>
            <person name="Francoijs K.-J."/>
            <person name="Bonisoli-Alquati A."/>
            <person name="Canova L."/>
            <person name="Gianfranceschi L."/>
            <person name="Horner D.S."/>
            <person name="Saino N."/>
        </authorList>
    </citation>
    <scope>NUCLEOTIDE SEQUENCE [LARGE SCALE GENOMIC DNA]</scope>
    <source>
        <strain evidence="1">Chelidonia</strain>
        <tissue evidence="1">Blood</tissue>
    </source>
</reference>
<dbReference type="AlphaFoldDB" id="A0A3M0JFA9"/>
<organism evidence="1 2">
    <name type="scientific">Hirundo rustica rustica</name>
    <dbReference type="NCBI Taxonomy" id="333673"/>
    <lineage>
        <taxon>Eukaryota</taxon>
        <taxon>Metazoa</taxon>
        <taxon>Chordata</taxon>
        <taxon>Craniata</taxon>
        <taxon>Vertebrata</taxon>
        <taxon>Euteleostomi</taxon>
        <taxon>Archelosauria</taxon>
        <taxon>Archosauria</taxon>
        <taxon>Dinosauria</taxon>
        <taxon>Saurischia</taxon>
        <taxon>Theropoda</taxon>
        <taxon>Coelurosauria</taxon>
        <taxon>Aves</taxon>
        <taxon>Neognathae</taxon>
        <taxon>Neoaves</taxon>
        <taxon>Telluraves</taxon>
        <taxon>Australaves</taxon>
        <taxon>Passeriformes</taxon>
        <taxon>Sylvioidea</taxon>
        <taxon>Hirundinidae</taxon>
        <taxon>Hirundo</taxon>
    </lineage>
</organism>
<comment type="caution">
    <text evidence="1">The sequence shown here is derived from an EMBL/GenBank/DDBJ whole genome shotgun (WGS) entry which is preliminary data.</text>
</comment>
<accession>A0A3M0JFA9</accession>
<dbReference type="Proteomes" id="UP000269221">
    <property type="component" value="Unassembled WGS sequence"/>
</dbReference>